<dbReference type="Gene3D" id="3.30.559.10">
    <property type="entry name" value="Chloramphenicol acetyltransferase-like domain"/>
    <property type="match status" value="1"/>
</dbReference>
<evidence type="ECO:0000256" key="8">
    <source>
        <dbReference type="ARBA" id="ARBA00023098"/>
    </source>
</evidence>
<keyword evidence="15" id="KW-1185">Reference proteome</keyword>
<dbReference type="AlphaFoldDB" id="A0A7D6VB18"/>
<dbReference type="GO" id="GO:0071731">
    <property type="term" value="P:response to nitric oxide"/>
    <property type="evidence" value="ECO:0007669"/>
    <property type="project" value="TreeGrafter"/>
</dbReference>
<gene>
    <name evidence="14" type="ORF">H0264_24810</name>
</gene>
<comment type="pathway">
    <text evidence="1 11">Glycerolipid metabolism; triacylglycerol biosynthesis.</text>
</comment>
<name>A0A7D6VB18_9NOCA</name>
<evidence type="ECO:0000313" key="15">
    <source>
        <dbReference type="Proteomes" id="UP000515512"/>
    </source>
</evidence>
<dbReference type="GO" id="GO:0006071">
    <property type="term" value="P:glycerol metabolic process"/>
    <property type="evidence" value="ECO:0007669"/>
    <property type="project" value="UniProtKB-KW"/>
</dbReference>
<proteinExistence type="inferred from homology"/>
<dbReference type="GO" id="GO:0004144">
    <property type="term" value="F:diacylglycerol O-acyltransferase activity"/>
    <property type="evidence" value="ECO:0007669"/>
    <property type="project" value="UniProtKB-EC"/>
</dbReference>
<evidence type="ECO:0000256" key="10">
    <source>
        <dbReference type="ARBA" id="ARBA00048109"/>
    </source>
</evidence>
<evidence type="ECO:0000256" key="2">
    <source>
        <dbReference type="ARBA" id="ARBA00005189"/>
    </source>
</evidence>
<evidence type="ECO:0000256" key="3">
    <source>
        <dbReference type="ARBA" id="ARBA00009587"/>
    </source>
</evidence>
<dbReference type="UniPathway" id="UPA00282"/>
<comment type="similarity">
    <text evidence="3 11">Belongs to the long-chain O-acyltransferase family.</text>
</comment>
<dbReference type="InterPro" id="IPR009721">
    <property type="entry name" value="O-acyltransferase_WSD1_C"/>
</dbReference>
<evidence type="ECO:0000256" key="5">
    <source>
        <dbReference type="ARBA" id="ARBA00022516"/>
    </source>
</evidence>
<dbReference type="Proteomes" id="UP000515512">
    <property type="component" value="Chromosome"/>
</dbReference>
<dbReference type="PANTHER" id="PTHR31650">
    <property type="entry name" value="O-ACYLTRANSFERASE (WSD1-LIKE) FAMILY PROTEIN"/>
    <property type="match status" value="1"/>
</dbReference>
<keyword evidence="9 11" id="KW-0012">Acyltransferase</keyword>
<evidence type="ECO:0000259" key="12">
    <source>
        <dbReference type="Pfam" id="PF03007"/>
    </source>
</evidence>
<dbReference type="RefSeq" id="WP_181579763.1">
    <property type="nucleotide sequence ID" value="NZ_CP059399.1"/>
</dbReference>
<evidence type="ECO:0000256" key="1">
    <source>
        <dbReference type="ARBA" id="ARBA00004771"/>
    </source>
</evidence>
<dbReference type="GO" id="GO:0019432">
    <property type="term" value="P:triglyceride biosynthetic process"/>
    <property type="evidence" value="ECO:0007669"/>
    <property type="project" value="UniProtKB-UniPathway"/>
</dbReference>
<evidence type="ECO:0000313" key="14">
    <source>
        <dbReference type="EMBL" id="QLY28557.1"/>
    </source>
</evidence>
<evidence type="ECO:0000256" key="9">
    <source>
        <dbReference type="ARBA" id="ARBA00023315"/>
    </source>
</evidence>
<evidence type="ECO:0000256" key="6">
    <source>
        <dbReference type="ARBA" id="ARBA00022679"/>
    </source>
</evidence>
<dbReference type="GO" id="GO:0005886">
    <property type="term" value="C:plasma membrane"/>
    <property type="evidence" value="ECO:0007669"/>
    <property type="project" value="TreeGrafter"/>
</dbReference>
<evidence type="ECO:0000259" key="13">
    <source>
        <dbReference type="Pfam" id="PF06974"/>
    </source>
</evidence>
<evidence type="ECO:0000256" key="4">
    <source>
        <dbReference type="ARBA" id="ARBA00013244"/>
    </source>
</evidence>
<dbReference type="GO" id="GO:0001666">
    <property type="term" value="P:response to hypoxia"/>
    <property type="evidence" value="ECO:0007669"/>
    <property type="project" value="TreeGrafter"/>
</dbReference>
<dbReference type="InterPro" id="IPR023213">
    <property type="entry name" value="CAT-like_dom_sf"/>
</dbReference>
<comment type="pathway">
    <text evidence="2">Lipid metabolism.</text>
</comment>
<keyword evidence="5 11" id="KW-0444">Lipid biosynthesis</keyword>
<comment type="catalytic activity">
    <reaction evidence="10 11">
        <text>an acyl-CoA + a 1,2-diacyl-sn-glycerol = a triacyl-sn-glycerol + CoA</text>
        <dbReference type="Rhea" id="RHEA:10868"/>
        <dbReference type="ChEBI" id="CHEBI:17815"/>
        <dbReference type="ChEBI" id="CHEBI:57287"/>
        <dbReference type="ChEBI" id="CHEBI:58342"/>
        <dbReference type="ChEBI" id="CHEBI:64615"/>
        <dbReference type="EC" id="2.3.1.20"/>
    </reaction>
</comment>
<dbReference type="KEGG" id="nhu:H0264_24810"/>
<protein>
    <recommendedName>
        <fullName evidence="4 11">Diacylglycerol O-acyltransferase</fullName>
        <ecNumber evidence="4 11">2.3.1.20</ecNumber>
    </recommendedName>
</protein>
<dbReference type="InterPro" id="IPR014292">
    <property type="entry name" value="Acyl_transf_WS/DGAT"/>
</dbReference>
<sequence length="453" mass="49217">MTELRPLDAGFLELEDSDQHISLGIGAAAILDGPPPPRHQFLEVMRVRAGDNPRLRQRLRRATLDLSAPVWEDDPAFDPAHHIRWTALPAPGDEAALSELLATELTERLDRDHPLWQCVVVEGLSGDRWALLVKAHHSLVDGVSGITLLAQFCDDLPTAPGPDESGDSQEKPRSAGGLDWIARSLLLPVELPRQAIGMARSLIPVVRAAVTPTAGTSLNGPIGRQRRYIAARTSLLEFREIGAAFGATVNDVVLTVIASGYRSLLLARGEDPTRDKLRILVPVSMRSSDAKYVMDNRVSAMLPHLPIDIADPVERLRAIHDNLTAHKSRGEAQAEKAVLGMSSWLPFAPLAWSLRLLSHLPQRGVTAIATNIPGPRRELSVHGRRILELWPVVPIAMRLRTAVAILSYVDQLTFGITGDYDGAPDIELIADGIHSATAELLAAARSGKPARTP</sequence>
<dbReference type="EMBL" id="CP059399">
    <property type="protein sequence ID" value="QLY28557.1"/>
    <property type="molecule type" value="Genomic_DNA"/>
</dbReference>
<feature type="domain" description="O-acyltransferase WSD1 C-terminal" evidence="13">
    <location>
        <begin position="296"/>
        <end position="439"/>
    </location>
</feature>
<dbReference type="Pfam" id="PF06974">
    <property type="entry name" value="WS_DGAT_C"/>
    <property type="match status" value="1"/>
</dbReference>
<evidence type="ECO:0000256" key="7">
    <source>
        <dbReference type="ARBA" id="ARBA00022798"/>
    </source>
</evidence>
<keyword evidence="6 11" id="KW-0808">Transferase</keyword>
<keyword evidence="7 11" id="KW-0319">Glycerol metabolism</keyword>
<dbReference type="SUPFAM" id="SSF52777">
    <property type="entry name" value="CoA-dependent acyltransferases"/>
    <property type="match status" value="1"/>
</dbReference>
<evidence type="ECO:0000256" key="11">
    <source>
        <dbReference type="RuleBase" id="RU361241"/>
    </source>
</evidence>
<organism evidence="14 15">
    <name type="scientific">Nocardia huaxiensis</name>
    <dbReference type="NCBI Taxonomy" id="2755382"/>
    <lineage>
        <taxon>Bacteria</taxon>
        <taxon>Bacillati</taxon>
        <taxon>Actinomycetota</taxon>
        <taxon>Actinomycetes</taxon>
        <taxon>Mycobacteriales</taxon>
        <taxon>Nocardiaceae</taxon>
        <taxon>Nocardia</taxon>
    </lineage>
</organism>
<dbReference type="NCBIfam" id="TIGR02946">
    <property type="entry name" value="acyl_WS_DGAT"/>
    <property type="match status" value="1"/>
</dbReference>
<dbReference type="Pfam" id="PF03007">
    <property type="entry name" value="WS_DGAT_cat"/>
    <property type="match status" value="1"/>
</dbReference>
<keyword evidence="8 11" id="KW-0443">Lipid metabolism</keyword>
<feature type="domain" description="O-acyltransferase WSD1-like N-terminal" evidence="12">
    <location>
        <begin position="4"/>
        <end position="253"/>
    </location>
</feature>
<reference evidence="14 15" key="1">
    <citation type="submission" date="2020-07" db="EMBL/GenBank/DDBJ databases">
        <authorList>
            <person name="Zhuang K."/>
            <person name="Ran Y."/>
        </authorList>
    </citation>
    <scope>NUCLEOTIDE SEQUENCE [LARGE SCALE GENOMIC DNA]</scope>
    <source>
        <strain evidence="14 15">WCH-YHL-001</strain>
    </source>
</reference>
<dbReference type="InterPro" id="IPR004255">
    <property type="entry name" value="O-acyltransferase_WSD1_N"/>
</dbReference>
<dbReference type="GO" id="GO:0051701">
    <property type="term" value="P:biological process involved in interaction with host"/>
    <property type="evidence" value="ECO:0007669"/>
    <property type="project" value="TreeGrafter"/>
</dbReference>
<accession>A0A7D6VB18</accession>
<dbReference type="InterPro" id="IPR045034">
    <property type="entry name" value="O-acyltransferase_WSD1-like"/>
</dbReference>
<dbReference type="EC" id="2.3.1.20" evidence="4 11"/>
<dbReference type="PANTHER" id="PTHR31650:SF1">
    <property type="entry name" value="WAX ESTER SYNTHASE_DIACYLGLYCEROL ACYLTRANSFERASE 4-RELATED"/>
    <property type="match status" value="1"/>
</dbReference>